<dbReference type="CDD" id="cd07182">
    <property type="entry name" value="RNase_HII_bacteria_HII_like"/>
    <property type="match status" value="1"/>
</dbReference>
<dbReference type="PANTHER" id="PTHR10954">
    <property type="entry name" value="RIBONUCLEASE H2 SUBUNIT A"/>
    <property type="match status" value="1"/>
</dbReference>
<evidence type="ECO:0000259" key="18">
    <source>
        <dbReference type="PROSITE" id="PS51975"/>
    </source>
</evidence>
<evidence type="ECO:0000256" key="12">
    <source>
        <dbReference type="ARBA" id="ARBA00022801"/>
    </source>
</evidence>
<comment type="cofactor">
    <cofactor evidence="14 15">
        <name>Mn(2+)</name>
        <dbReference type="ChEBI" id="CHEBI:29035"/>
    </cofactor>
    <cofactor evidence="14 15">
        <name>Mg(2+)</name>
        <dbReference type="ChEBI" id="CHEBI:18420"/>
    </cofactor>
    <text evidence="14 15">Manganese or magnesium. Binds 1 divalent metal ion per monomer in the absence of substrate. May bind a second metal ion after substrate binding.</text>
</comment>
<keyword evidence="13 14" id="KW-0464">Manganese</keyword>
<dbReference type="GO" id="GO:0004523">
    <property type="term" value="F:RNA-DNA hybrid ribonuclease activity"/>
    <property type="evidence" value="ECO:0007669"/>
    <property type="project" value="UniProtKB-EC"/>
</dbReference>
<evidence type="ECO:0000256" key="3">
    <source>
        <dbReference type="ARBA" id="ARBA00004065"/>
    </source>
</evidence>
<evidence type="ECO:0000256" key="9">
    <source>
        <dbReference type="ARBA" id="ARBA00022722"/>
    </source>
</evidence>
<dbReference type="Gene3D" id="3.30.420.10">
    <property type="entry name" value="Ribonuclease H-like superfamily/Ribonuclease H"/>
    <property type="match status" value="1"/>
</dbReference>
<sequence length="264" mass="27968">MAADSPHPASAREVAATLASAPLEEARTLVERYADDPRKQVLHAVEVARRRIAREEAERTRVEAMYALQAELAEGREVVVGVDEVGRGALAGPLTVAAVCLPADPLVWGLNDSKQLSPQARERVAARVAEVAVAIGICHVEPATIDALGMGACLRHAMATAVRETGLDPELVLIDGNPVGAHPAEHCVVKGDAKIASIAAASIVAKVTRDALMSSYESEYPGYHLAENKGYGSAEHIAAIRELGLSAIHRASFCGNFMETPRLF</sequence>
<evidence type="ECO:0000256" key="17">
    <source>
        <dbReference type="SAM" id="Coils"/>
    </source>
</evidence>
<comment type="subcellular location">
    <subcellularLocation>
        <location evidence="4 14">Cytoplasm</location>
    </subcellularLocation>
</comment>
<protein>
    <recommendedName>
        <fullName evidence="7 14">Ribonuclease HII</fullName>
        <shortName evidence="14">RNase HII</shortName>
        <ecNumber evidence="6 14">3.1.26.4</ecNumber>
    </recommendedName>
</protein>
<evidence type="ECO:0000256" key="16">
    <source>
        <dbReference type="RuleBase" id="RU003515"/>
    </source>
</evidence>
<feature type="domain" description="RNase H type-2" evidence="18">
    <location>
        <begin position="77"/>
        <end position="264"/>
    </location>
</feature>
<dbReference type="NCBIfam" id="NF000595">
    <property type="entry name" value="PRK00015.1-3"/>
    <property type="match status" value="1"/>
</dbReference>
<dbReference type="EMBL" id="JADCJZ010000003">
    <property type="protein sequence ID" value="MBE5024703.1"/>
    <property type="molecule type" value="Genomic_DNA"/>
</dbReference>
<evidence type="ECO:0000256" key="2">
    <source>
        <dbReference type="ARBA" id="ARBA00001946"/>
    </source>
</evidence>
<keyword evidence="9 14" id="KW-0540">Nuclease</keyword>
<evidence type="ECO:0000256" key="15">
    <source>
        <dbReference type="PROSITE-ProRule" id="PRU01319"/>
    </source>
</evidence>
<keyword evidence="8 14" id="KW-0963">Cytoplasm</keyword>
<reference evidence="19 20" key="1">
    <citation type="submission" date="2020-10" db="EMBL/GenBank/DDBJ databases">
        <title>ChiBAC.</title>
        <authorList>
            <person name="Zenner C."/>
            <person name="Hitch T.C.A."/>
            <person name="Clavel T."/>
        </authorList>
    </citation>
    <scope>NUCLEOTIDE SEQUENCE [LARGE SCALE GENOMIC DNA]</scope>
    <source>
        <strain evidence="19 20">DSM 107455</strain>
    </source>
</reference>
<evidence type="ECO:0000256" key="7">
    <source>
        <dbReference type="ARBA" id="ARBA00019179"/>
    </source>
</evidence>
<evidence type="ECO:0000256" key="14">
    <source>
        <dbReference type="HAMAP-Rule" id="MF_00052"/>
    </source>
</evidence>
<dbReference type="InterPro" id="IPR036397">
    <property type="entry name" value="RNaseH_sf"/>
</dbReference>
<keyword evidence="17" id="KW-0175">Coiled coil</keyword>
<feature type="binding site" evidence="14 15">
    <location>
        <position position="84"/>
    </location>
    <ligand>
        <name>a divalent metal cation</name>
        <dbReference type="ChEBI" id="CHEBI:60240"/>
    </ligand>
</feature>
<feature type="binding site" evidence="14 15">
    <location>
        <position position="175"/>
    </location>
    <ligand>
        <name>a divalent metal cation</name>
        <dbReference type="ChEBI" id="CHEBI:60240"/>
    </ligand>
</feature>
<keyword evidence="10 14" id="KW-0479">Metal-binding</keyword>
<comment type="function">
    <text evidence="3 14 16">Endonuclease that specifically degrades the RNA of RNA-DNA hybrids.</text>
</comment>
<comment type="catalytic activity">
    <reaction evidence="1 14 15 16">
        <text>Endonucleolytic cleavage to 5'-phosphomonoester.</text>
        <dbReference type="EC" id="3.1.26.4"/>
    </reaction>
</comment>
<dbReference type="Pfam" id="PF01351">
    <property type="entry name" value="RNase_HII"/>
    <property type="match status" value="1"/>
</dbReference>
<dbReference type="InterPro" id="IPR012337">
    <property type="entry name" value="RNaseH-like_sf"/>
</dbReference>
<proteinExistence type="inferred from homology"/>
<evidence type="ECO:0000256" key="5">
    <source>
        <dbReference type="ARBA" id="ARBA00007383"/>
    </source>
</evidence>
<dbReference type="PROSITE" id="PS51975">
    <property type="entry name" value="RNASE_H_2"/>
    <property type="match status" value="1"/>
</dbReference>
<dbReference type="EC" id="3.1.26.4" evidence="6 14"/>
<keyword evidence="20" id="KW-1185">Reference proteome</keyword>
<evidence type="ECO:0000313" key="19">
    <source>
        <dbReference type="EMBL" id="MBE5024703.1"/>
    </source>
</evidence>
<keyword evidence="12 14" id="KW-0378">Hydrolase</keyword>
<dbReference type="InterPro" id="IPR022898">
    <property type="entry name" value="RNase_HII"/>
</dbReference>
<feature type="binding site" evidence="14 15">
    <location>
        <position position="83"/>
    </location>
    <ligand>
        <name>a divalent metal cation</name>
        <dbReference type="ChEBI" id="CHEBI:60240"/>
    </ligand>
</feature>
<comment type="similarity">
    <text evidence="5 14 16">Belongs to the RNase HII family.</text>
</comment>
<name>A0ABR9QUE2_9ACTN</name>
<dbReference type="InterPro" id="IPR001352">
    <property type="entry name" value="RNase_HII/HIII"/>
</dbReference>
<evidence type="ECO:0000256" key="4">
    <source>
        <dbReference type="ARBA" id="ARBA00004496"/>
    </source>
</evidence>
<dbReference type="Proteomes" id="UP001194273">
    <property type="component" value="Unassembled WGS sequence"/>
</dbReference>
<dbReference type="SUPFAM" id="SSF53098">
    <property type="entry name" value="Ribonuclease H-like"/>
    <property type="match status" value="1"/>
</dbReference>
<dbReference type="InterPro" id="IPR024567">
    <property type="entry name" value="RNase_HII/HIII_dom"/>
</dbReference>
<organism evidence="19 20">
    <name type="scientific">Thermophilibacter gallinarum</name>
    <dbReference type="NCBI Taxonomy" id="2779357"/>
    <lineage>
        <taxon>Bacteria</taxon>
        <taxon>Bacillati</taxon>
        <taxon>Actinomycetota</taxon>
        <taxon>Coriobacteriia</taxon>
        <taxon>Coriobacteriales</taxon>
        <taxon>Atopobiaceae</taxon>
        <taxon>Thermophilibacter</taxon>
    </lineage>
</organism>
<dbReference type="RefSeq" id="WP_193530340.1">
    <property type="nucleotide sequence ID" value="NZ_JADCJZ010000003.1"/>
</dbReference>
<evidence type="ECO:0000256" key="6">
    <source>
        <dbReference type="ARBA" id="ARBA00012180"/>
    </source>
</evidence>
<dbReference type="PANTHER" id="PTHR10954:SF18">
    <property type="entry name" value="RIBONUCLEASE HII"/>
    <property type="match status" value="1"/>
</dbReference>
<feature type="coiled-coil region" evidence="17">
    <location>
        <begin position="38"/>
        <end position="65"/>
    </location>
</feature>
<comment type="caution">
    <text evidence="19">The sequence shown here is derived from an EMBL/GenBank/DDBJ whole genome shotgun (WGS) entry which is preliminary data.</text>
</comment>
<comment type="cofactor">
    <cofactor evidence="2">
        <name>Mg(2+)</name>
        <dbReference type="ChEBI" id="CHEBI:18420"/>
    </cofactor>
</comment>
<evidence type="ECO:0000313" key="20">
    <source>
        <dbReference type="Proteomes" id="UP001194273"/>
    </source>
</evidence>
<accession>A0ABR9QUE2</accession>
<gene>
    <name evidence="14" type="primary">rnhB</name>
    <name evidence="19" type="ORF">INF26_07570</name>
</gene>
<keyword evidence="11 14" id="KW-0255">Endonuclease</keyword>
<evidence type="ECO:0000256" key="1">
    <source>
        <dbReference type="ARBA" id="ARBA00000077"/>
    </source>
</evidence>
<evidence type="ECO:0000256" key="10">
    <source>
        <dbReference type="ARBA" id="ARBA00022723"/>
    </source>
</evidence>
<dbReference type="HAMAP" id="MF_00052_B">
    <property type="entry name" value="RNase_HII_B"/>
    <property type="match status" value="1"/>
</dbReference>
<evidence type="ECO:0000256" key="13">
    <source>
        <dbReference type="ARBA" id="ARBA00023211"/>
    </source>
</evidence>
<evidence type="ECO:0000256" key="8">
    <source>
        <dbReference type="ARBA" id="ARBA00022490"/>
    </source>
</evidence>
<evidence type="ECO:0000256" key="11">
    <source>
        <dbReference type="ARBA" id="ARBA00022759"/>
    </source>
</evidence>